<dbReference type="Proteomes" id="UP001575622">
    <property type="component" value="Unassembled WGS sequence"/>
</dbReference>
<evidence type="ECO:0000313" key="7">
    <source>
        <dbReference type="Proteomes" id="UP001575622"/>
    </source>
</evidence>
<dbReference type="InterPro" id="IPR020449">
    <property type="entry name" value="Tscrpt_reg_AraC-type_HTH"/>
</dbReference>
<sequence length="535" mass="60226">MSDKAVRPALTYQMTDIRYRAGASDWQLDGGDHTMLIVTGGDGRIVIDGAGFKLERGKCFIAAPDMTGSVLPDRDGLTLYELAFELRRNAESQLPSSGVSPAGDRFPILCEAACAPFSQCIELVEAIYDNRHAGDGLEPFYNHVRFLELLRFIFQQNGSAAAGGKSLRQQVESSIEQVRRHYSEPWTVERLAAAADVPRGQYTRMFKAITGQIPLDYLNGIRLDRAKQLLLMTDDRLFEIAQHVGYANEYYFGRRFKQSVGISPGQYRRNHRDNVRVVAPFLEDFLLALGITPVVQCSYAGWGKQDYLGLDEVPVFDLTADSLETLSRHRPDLIMTDGGFDRWMTSDRCNRLAPTYQLSHRGEDWRSMLRTVAELFGKKEAARSVIAAYEDKASAARALLSRPLRGQTVACLRISAAQICIYAGAEHGYTGPILYGDLGLRPHPLVLQLTGHARRIPLTREWLARLDTDHLFVAFDKSESAVEGQERERLRDDPVWRALPAVRNRCVYEVDFFSWMNYGVISHGRKIDDVLRVLA</sequence>
<evidence type="ECO:0000259" key="4">
    <source>
        <dbReference type="PROSITE" id="PS01124"/>
    </source>
</evidence>
<dbReference type="Gene3D" id="1.10.10.60">
    <property type="entry name" value="Homeodomain-like"/>
    <property type="match status" value="2"/>
</dbReference>
<dbReference type="Pfam" id="PF01497">
    <property type="entry name" value="Peripla_BP_2"/>
    <property type="match status" value="1"/>
</dbReference>
<evidence type="ECO:0000256" key="1">
    <source>
        <dbReference type="ARBA" id="ARBA00023015"/>
    </source>
</evidence>
<accession>A0ABV4UXY9</accession>
<keyword evidence="1" id="KW-0805">Transcription regulation</keyword>
<feature type="domain" description="Fe/B12 periplasmic-binding" evidence="5">
    <location>
        <begin position="274"/>
        <end position="535"/>
    </location>
</feature>
<evidence type="ECO:0000313" key="6">
    <source>
        <dbReference type="EMBL" id="MFB0842052.1"/>
    </source>
</evidence>
<dbReference type="InterPro" id="IPR009057">
    <property type="entry name" value="Homeodomain-like_sf"/>
</dbReference>
<organism evidence="6 7">
    <name type="scientific">Paenibacillus oleatilyticus</name>
    <dbReference type="NCBI Taxonomy" id="2594886"/>
    <lineage>
        <taxon>Bacteria</taxon>
        <taxon>Bacillati</taxon>
        <taxon>Bacillota</taxon>
        <taxon>Bacilli</taxon>
        <taxon>Bacillales</taxon>
        <taxon>Paenibacillaceae</taxon>
        <taxon>Paenibacillus</taxon>
    </lineage>
</organism>
<dbReference type="PROSITE" id="PS00041">
    <property type="entry name" value="HTH_ARAC_FAMILY_1"/>
    <property type="match status" value="1"/>
</dbReference>
<dbReference type="Gene3D" id="3.40.50.1980">
    <property type="entry name" value="Nitrogenase molybdenum iron protein domain"/>
    <property type="match status" value="2"/>
</dbReference>
<dbReference type="Pfam" id="PF12833">
    <property type="entry name" value="HTH_18"/>
    <property type="match status" value="1"/>
</dbReference>
<dbReference type="SUPFAM" id="SSF46689">
    <property type="entry name" value="Homeodomain-like"/>
    <property type="match status" value="2"/>
</dbReference>
<dbReference type="InterPro" id="IPR002491">
    <property type="entry name" value="ABC_transptr_periplasmic_BD"/>
</dbReference>
<evidence type="ECO:0000256" key="2">
    <source>
        <dbReference type="ARBA" id="ARBA00023125"/>
    </source>
</evidence>
<evidence type="ECO:0000256" key="3">
    <source>
        <dbReference type="ARBA" id="ARBA00023163"/>
    </source>
</evidence>
<dbReference type="PANTHER" id="PTHR46796">
    <property type="entry name" value="HTH-TYPE TRANSCRIPTIONAL ACTIVATOR RHAS-RELATED"/>
    <property type="match status" value="1"/>
</dbReference>
<dbReference type="PRINTS" id="PR00032">
    <property type="entry name" value="HTHARAC"/>
</dbReference>
<keyword evidence="2" id="KW-0238">DNA-binding</keyword>
<name>A0ABV4UXY9_9BACL</name>
<dbReference type="SUPFAM" id="SSF53807">
    <property type="entry name" value="Helical backbone' metal receptor"/>
    <property type="match status" value="1"/>
</dbReference>
<feature type="domain" description="HTH araC/xylS-type" evidence="4">
    <location>
        <begin position="172"/>
        <end position="270"/>
    </location>
</feature>
<dbReference type="InterPro" id="IPR050204">
    <property type="entry name" value="AraC_XylS_family_regulators"/>
</dbReference>
<dbReference type="PANTHER" id="PTHR46796:SF13">
    <property type="entry name" value="HTH-TYPE TRANSCRIPTIONAL ACTIVATOR RHAS"/>
    <property type="match status" value="1"/>
</dbReference>
<dbReference type="PROSITE" id="PS01124">
    <property type="entry name" value="HTH_ARAC_FAMILY_2"/>
    <property type="match status" value="1"/>
</dbReference>
<dbReference type="EMBL" id="JBHDLN010000003">
    <property type="protein sequence ID" value="MFB0842052.1"/>
    <property type="molecule type" value="Genomic_DNA"/>
</dbReference>
<gene>
    <name evidence="6" type="ORF">ACEU3E_07715</name>
</gene>
<reference evidence="6 7" key="1">
    <citation type="submission" date="2024-09" db="EMBL/GenBank/DDBJ databases">
        <authorList>
            <person name="Makale K.P.P."/>
            <person name="Makhzoum A."/>
            <person name="Rantong G."/>
            <person name="Rahube T.O."/>
        </authorList>
    </citation>
    <scope>NUCLEOTIDE SEQUENCE [LARGE SCALE GENOMIC DNA]</scope>
    <source>
        <strain evidence="6 7">KM_D13</strain>
    </source>
</reference>
<dbReference type="RefSeq" id="WP_373950093.1">
    <property type="nucleotide sequence ID" value="NZ_JBHDLN010000003.1"/>
</dbReference>
<keyword evidence="3" id="KW-0804">Transcription</keyword>
<dbReference type="PROSITE" id="PS50983">
    <property type="entry name" value="FE_B12_PBP"/>
    <property type="match status" value="1"/>
</dbReference>
<keyword evidence="7" id="KW-1185">Reference proteome</keyword>
<proteinExistence type="predicted"/>
<protein>
    <submittedName>
        <fullName evidence="6">Helix-turn-helix domain-containing protein</fullName>
    </submittedName>
</protein>
<comment type="caution">
    <text evidence="6">The sequence shown here is derived from an EMBL/GenBank/DDBJ whole genome shotgun (WGS) entry which is preliminary data.</text>
</comment>
<dbReference type="InterPro" id="IPR018060">
    <property type="entry name" value="HTH_AraC"/>
</dbReference>
<dbReference type="InterPro" id="IPR018062">
    <property type="entry name" value="HTH_AraC-typ_CS"/>
</dbReference>
<evidence type="ECO:0000259" key="5">
    <source>
        <dbReference type="PROSITE" id="PS50983"/>
    </source>
</evidence>
<dbReference type="SMART" id="SM00342">
    <property type="entry name" value="HTH_ARAC"/>
    <property type="match status" value="1"/>
</dbReference>